<dbReference type="Gramene" id="KMS64828">
    <property type="protein sequence ID" value="KMS64828"/>
    <property type="gene ID" value="BVRB_042250"/>
</dbReference>
<reference evidence="1 2" key="1">
    <citation type="journal article" date="2014" name="Nature">
        <title>The genome of the recently domesticated crop plant sugar beet (Beta vulgaris).</title>
        <authorList>
            <person name="Dohm J.C."/>
            <person name="Minoche A.E."/>
            <person name="Holtgrawe D."/>
            <person name="Capella-Gutierrez S."/>
            <person name="Zakrzewski F."/>
            <person name="Tafer H."/>
            <person name="Rupp O."/>
            <person name="Sorensen T.R."/>
            <person name="Stracke R."/>
            <person name="Reinhardt R."/>
            <person name="Goesmann A."/>
            <person name="Kraft T."/>
            <person name="Schulz B."/>
            <person name="Stadler P.F."/>
            <person name="Schmidt T."/>
            <person name="Gabaldon T."/>
            <person name="Lehrach H."/>
            <person name="Weisshaar B."/>
            <person name="Himmelbauer H."/>
        </authorList>
    </citation>
    <scope>NUCLEOTIDE SEQUENCE [LARGE SCALE GENOMIC DNA]</scope>
    <source>
        <tissue evidence="1">Taproot</tissue>
    </source>
</reference>
<dbReference type="InterPro" id="IPR011990">
    <property type="entry name" value="TPR-like_helical_dom_sf"/>
</dbReference>
<dbReference type="SUPFAM" id="SSF48452">
    <property type="entry name" value="TPR-like"/>
    <property type="match status" value="1"/>
</dbReference>
<organism evidence="1 2">
    <name type="scientific">Beta vulgaris subsp. vulgaris</name>
    <name type="common">Beet</name>
    <dbReference type="NCBI Taxonomy" id="3555"/>
    <lineage>
        <taxon>Eukaryota</taxon>
        <taxon>Viridiplantae</taxon>
        <taxon>Streptophyta</taxon>
        <taxon>Embryophyta</taxon>
        <taxon>Tracheophyta</taxon>
        <taxon>Spermatophyta</taxon>
        <taxon>Magnoliopsida</taxon>
        <taxon>eudicotyledons</taxon>
        <taxon>Gunneridae</taxon>
        <taxon>Pentapetalae</taxon>
        <taxon>Caryophyllales</taxon>
        <taxon>Chenopodiaceae</taxon>
        <taxon>Betoideae</taxon>
        <taxon>Beta</taxon>
    </lineage>
</organism>
<name>A0A0J7YNX0_BETVV</name>
<accession>A0A0J7YNX0</accession>
<gene>
    <name evidence="1" type="ORF">BVRB_042250</name>
</gene>
<dbReference type="EMBL" id="KQ121338">
    <property type="protein sequence ID" value="KMS64828.1"/>
    <property type="molecule type" value="Genomic_DNA"/>
</dbReference>
<evidence type="ECO:0000313" key="2">
    <source>
        <dbReference type="Proteomes" id="UP000035740"/>
    </source>
</evidence>
<evidence type="ECO:0000313" key="1">
    <source>
        <dbReference type="EMBL" id="KMS64828.1"/>
    </source>
</evidence>
<protein>
    <submittedName>
        <fullName evidence="1">Uncharacterized protein</fullName>
    </submittedName>
</protein>
<dbReference type="AlphaFoldDB" id="A0A0J7YNX0"/>
<keyword evidence="2" id="KW-1185">Reference proteome</keyword>
<dbReference type="Proteomes" id="UP000035740">
    <property type="component" value="Unassembled WGS sequence"/>
</dbReference>
<dbReference type="Gene3D" id="1.25.40.10">
    <property type="entry name" value="Tetratricopeptide repeat domain"/>
    <property type="match status" value="1"/>
</dbReference>
<proteinExistence type="predicted"/>
<feature type="non-terminal residue" evidence="1">
    <location>
        <position position="121"/>
    </location>
</feature>
<sequence length="121" mass="13568">RHGRRYEKLDLIDDAIRCFRRAEANDDREGVAVAKLAKLYAAANETKKAVHYYKKLLAKFDDQHRSTSRDPELAPVCGASLSADAVEALLFLSEYYKSVGKLTEAEHCCSRLMESSANDEA</sequence>
<feature type="non-terminal residue" evidence="1">
    <location>
        <position position="1"/>
    </location>
</feature>